<keyword evidence="3" id="KW-0479">Metal-binding</keyword>
<dbReference type="InterPro" id="IPR006612">
    <property type="entry name" value="THAP_Znf"/>
</dbReference>
<proteinExistence type="inferred from homology"/>
<evidence type="ECO:0000256" key="7">
    <source>
        <dbReference type="ARBA" id="ARBA00023054"/>
    </source>
</evidence>
<dbReference type="EMBL" id="BGPR01002272">
    <property type="protein sequence ID" value="GBM70765.1"/>
    <property type="molecule type" value="Genomic_DNA"/>
</dbReference>
<protein>
    <submittedName>
        <fullName evidence="14">Uncharacterized protein</fullName>
    </submittedName>
</protein>
<keyword evidence="9" id="KW-0804">Transcription</keyword>
<organism evidence="14 15">
    <name type="scientific">Araneus ventricosus</name>
    <name type="common">Orbweaver spider</name>
    <name type="synonym">Epeira ventricosa</name>
    <dbReference type="NCBI Taxonomy" id="182803"/>
    <lineage>
        <taxon>Eukaryota</taxon>
        <taxon>Metazoa</taxon>
        <taxon>Ecdysozoa</taxon>
        <taxon>Arthropoda</taxon>
        <taxon>Chelicerata</taxon>
        <taxon>Arachnida</taxon>
        <taxon>Araneae</taxon>
        <taxon>Araneomorphae</taxon>
        <taxon>Entelegynae</taxon>
        <taxon>Araneoidea</taxon>
        <taxon>Araneidae</taxon>
        <taxon>Araneus</taxon>
    </lineage>
</organism>
<feature type="domain" description="Transposable element P transposase-like RNase H" evidence="13">
    <location>
        <begin position="393"/>
        <end position="512"/>
    </location>
</feature>
<sequence>MDLSVLRQTFNVETYENVPEYEVVQLRTLFKRSVDNSDEVKEFHLSAFGKAMHLHLQRNEDFEEQLKTMKVYMAESTDSGIQYREEIVEDATRKNQWVKSINRANFIPSSTAVVCIKHFSSQFIVKEDRIVRDDGSELVVPRKIWKLTNDAYPSIFPNQPSYLSHEPSTSRKSPSERITALKLRDEQNFAEWCTNDTVNSFEIFQETYAKKLGDGWLNIRTDNFVLCYRLDINQCPSIVVSMKIYKDLTVEIWHDSVLLKTKSYHFILGEHNKCDRWTKFDSLLSWLAAFKPNDVKPNEKIENAMHLIKDAYSQQDDSDKTLFFSVIIEQLKLTLSSKHIYSTEFLLLAAKFYFCYPAAYSFIRSSKILILPHPVYIKKLSNALKGPSSVSNNNHIMYLQKKNEMLSPHEKLICLLIDEIYVNPGLNYKGGKLLGKAENANQQANTIQAFMITSLFSKYKEIVALVPMKNQTADDLYCQTLKVLQMLNDCKYNVLCLISDNNRINRNMFTQMCQGNLVNCISNPVQPENKLFFLFDTVHLIKSVRNNWFNEKTLGQVLCFPSPDNSSKISLAKLQDLKDIYETEKSNLIKNAPKLSQKVLYPTSFEKQNVLLALNIFHESNSAALAHEAGEKDKDTMGTKEFIDQFLKWWNIVNVKNSEKGKRLKNPFCDPIRSKDQMSMVFLNKFYDWLVSWNNKSSLPLEKRKELGLPGKGGKLTKETQFALQFTTKSLIDIVNHIFKEHTPEYILLGKFQTDSLEARFGQYRQMSGGNYNVSCLQIFESEKKLKIVDWINFHSEKKGEFHIKSLEIFEATSETSVEFEVDEELYEVFDTTTDVEISPEEMPAFIYISGYVAKKVSQKLNCDLCTSKFITTKGLEYEIDTACKYVSLLDQGGLKWPTKYTLEILVESYQIFNKLIRKEFEEKFLKANNHKQLLEHLVFEKMELLNSVPEVSCECKNNFVLIVKQCISISANIFLNNYTKIKNDQLRAKNLKRKLSTLGY</sequence>
<comment type="similarity">
    <text evidence="2">Belongs to the THAP1 family.</text>
</comment>
<dbReference type="GO" id="GO:0008270">
    <property type="term" value="F:zinc ion binding"/>
    <property type="evidence" value="ECO:0007669"/>
    <property type="project" value="UniProtKB-KW"/>
</dbReference>
<evidence type="ECO:0000256" key="8">
    <source>
        <dbReference type="ARBA" id="ARBA00023125"/>
    </source>
</evidence>
<comment type="subcellular location">
    <subcellularLocation>
        <location evidence="1">Nucleus</location>
        <location evidence="1">Nucleoplasm</location>
    </subcellularLocation>
</comment>
<evidence type="ECO:0000313" key="15">
    <source>
        <dbReference type="Proteomes" id="UP000499080"/>
    </source>
</evidence>
<reference evidence="14 15" key="1">
    <citation type="journal article" date="2019" name="Sci. Rep.">
        <title>Orb-weaving spider Araneus ventricosus genome elucidates the spidroin gene catalogue.</title>
        <authorList>
            <person name="Kono N."/>
            <person name="Nakamura H."/>
            <person name="Ohtoshi R."/>
            <person name="Moran D.A.P."/>
            <person name="Shinohara A."/>
            <person name="Yoshida Y."/>
            <person name="Fujiwara M."/>
            <person name="Mori M."/>
            <person name="Tomita M."/>
            <person name="Arakawa K."/>
        </authorList>
    </citation>
    <scope>NUCLEOTIDE SEQUENCE [LARGE SCALE GENOMIC DNA]</scope>
</reference>
<dbReference type="SUPFAM" id="SSF57716">
    <property type="entry name" value="Glucocorticoid receptor-like (DNA-binding domain)"/>
    <property type="match status" value="1"/>
</dbReference>
<keyword evidence="7" id="KW-0175">Coiled coil</keyword>
<dbReference type="Pfam" id="PF21787">
    <property type="entry name" value="TNP-like_RNaseH_N"/>
    <property type="match status" value="1"/>
</dbReference>
<dbReference type="Pfam" id="PF05485">
    <property type="entry name" value="THAP"/>
    <property type="match status" value="1"/>
</dbReference>
<evidence type="ECO:0000256" key="6">
    <source>
        <dbReference type="ARBA" id="ARBA00023015"/>
    </source>
</evidence>
<evidence type="ECO:0000256" key="5">
    <source>
        <dbReference type="ARBA" id="ARBA00022833"/>
    </source>
</evidence>
<gene>
    <name evidence="14" type="ORF">AVEN_217391_1</name>
</gene>
<dbReference type="AlphaFoldDB" id="A0A4Y2HZT6"/>
<keyword evidence="5" id="KW-0862">Zinc</keyword>
<evidence type="ECO:0000256" key="2">
    <source>
        <dbReference type="ARBA" id="ARBA00006177"/>
    </source>
</evidence>
<feature type="domain" description="THAP-type" evidence="12">
    <location>
        <begin position="89"/>
        <end position="156"/>
    </location>
</feature>
<evidence type="ECO:0000259" key="13">
    <source>
        <dbReference type="Pfam" id="PF21787"/>
    </source>
</evidence>
<name>A0A4Y2HZT6_ARAVE</name>
<dbReference type="GO" id="GO:0043565">
    <property type="term" value="F:sequence-specific DNA binding"/>
    <property type="evidence" value="ECO:0007669"/>
    <property type="project" value="InterPro"/>
</dbReference>
<evidence type="ECO:0000256" key="3">
    <source>
        <dbReference type="ARBA" id="ARBA00022723"/>
    </source>
</evidence>
<evidence type="ECO:0000256" key="4">
    <source>
        <dbReference type="ARBA" id="ARBA00022771"/>
    </source>
</evidence>
<keyword evidence="8" id="KW-0238">DNA-binding</keyword>
<dbReference type="InterPro" id="IPR026516">
    <property type="entry name" value="THAP1/10"/>
</dbReference>
<keyword evidence="6" id="KW-0805">Transcription regulation</keyword>
<evidence type="ECO:0000256" key="1">
    <source>
        <dbReference type="ARBA" id="ARBA00004642"/>
    </source>
</evidence>
<evidence type="ECO:0000259" key="12">
    <source>
        <dbReference type="Pfam" id="PF05485"/>
    </source>
</evidence>
<comment type="caution">
    <text evidence="14">The sequence shown here is derived from an EMBL/GenBank/DDBJ whole genome shotgun (WGS) entry which is preliminary data.</text>
</comment>
<keyword evidence="4" id="KW-0863">Zinc-finger</keyword>
<dbReference type="GO" id="GO:0005654">
    <property type="term" value="C:nucleoplasm"/>
    <property type="evidence" value="ECO:0007669"/>
    <property type="project" value="UniProtKB-SubCell"/>
</dbReference>
<accession>A0A4Y2HZT6</accession>
<dbReference type="InterPro" id="IPR048365">
    <property type="entry name" value="TNP-like_RNaseH_N"/>
</dbReference>
<dbReference type="PANTHER" id="PTHR46600:SF1">
    <property type="entry name" value="THAP DOMAIN-CONTAINING PROTEIN 1"/>
    <property type="match status" value="1"/>
</dbReference>
<keyword evidence="11" id="KW-0131">Cell cycle</keyword>
<evidence type="ECO:0000256" key="11">
    <source>
        <dbReference type="ARBA" id="ARBA00023306"/>
    </source>
</evidence>
<keyword evidence="10" id="KW-0539">Nucleus</keyword>
<evidence type="ECO:0000313" key="14">
    <source>
        <dbReference type="EMBL" id="GBM70765.1"/>
    </source>
</evidence>
<keyword evidence="15" id="KW-1185">Reference proteome</keyword>
<dbReference type="Proteomes" id="UP000499080">
    <property type="component" value="Unassembled WGS sequence"/>
</dbReference>
<evidence type="ECO:0000256" key="9">
    <source>
        <dbReference type="ARBA" id="ARBA00023163"/>
    </source>
</evidence>
<evidence type="ECO:0000256" key="10">
    <source>
        <dbReference type="ARBA" id="ARBA00023242"/>
    </source>
</evidence>
<dbReference type="PANTHER" id="PTHR46600">
    <property type="entry name" value="THAP DOMAIN-CONTAINING"/>
    <property type="match status" value="1"/>
</dbReference>
<dbReference type="OrthoDB" id="6436730at2759"/>